<evidence type="ECO:0000313" key="3">
    <source>
        <dbReference type="EMBL" id="MCA9759681.1"/>
    </source>
</evidence>
<comment type="caution">
    <text evidence="3">The sequence shown here is derived from an EMBL/GenBank/DDBJ whole genome shotgun (WGS) entry which is preliminary data.</text>
</comment>
<gene>
    <name evidence="3" type="ORF">KDA27_28045</name>
</gene>
<evidence type="ECO:0000256" key="1">
    <source>
        <dbReference type="SAM" id="MobiDB-lite"/>
    </source>
</evidence>
<dbReference type="AlphaFoldDB" id="A0A956SGX5"/>
<feature type="compositionally biased region" description="Acidic residues" evidence="1">
    <location>
        <begin position="167"/>
        <end position="176"/>
    </location>
</feature>
<feature type="signal peptide" evidence="2">
    <location>
        <begin position="1"/>
        <end position="30"/>
    </location>
</feature>
<reference evidence="3" key="1">
    <citation type="submission" date="2020-04" db="EMBL/GenBank/DDBJ databases">
        <authorList>
            <person name="Zhang T."/>
        </authorList>
    </citation>
    <scope>NUCLEOTIDE SEQUENCE</scope>
    <source>
        <strain evidence="3">HKST-UBA02</strain>
    </source>
</reference>
<dbReference type="EMBL" id="JAGQHS010000439">
    <property type="protein sequence ID" value="MCA9759681.1"/>
    <property type="molecule type" value="Genomic_DNA"/>
</dbReference>
<reference evidence="3" key="2">
    <citation type="journal article" date="2021" name="Microbiome">
        <title>Successional dynamics and alternative stable states in a saline activated sludge microbial community over 9 years.</title>
        <authorList>
            <person name="Wang Y."/>
            <person name="Ye J."/>
            <person name="Ju F."/>
            <person name="Liu L."/>
            <person name="Boyd J.A."/>
            <person name="Deng Y."/>
            <person name="Parks D.H."/>
            <person name="Jiang X."/>
            <person name="Yin X."/>
            <person name="Woodcroft B.J."/>
            <person name="Tyson G.W."/>
            <person name="Hugenholtz P."/>
            <person name="Polz M.F."/>
            <person name="Zhang T."/>
        </authorList>
    </citation>
    <scope>NUCLEOTIDE SEQUENCE</scope>
    <source>
        <strain evidence="3">HKST-UBA02</strain>
    </source>
</reference>
<organism evidence="3 4">
    <name type="scientific">Eiseniibacteriota bacterium</name>
    <dbReference type="NCBI Taxonomy" id="2212470"/>
    <lineage>
        <taxon>Bacteria</taxon>
        <taxon>Candidatus Eiseniibacteriota</taxon>
    </lineage>
</organism>
<name>A0A956SGX5_UNCEI</name>
<feature type="chain" id="PRO_5037098855" evidence="2">
    <location>
        <begin position="31"/>
        <end position="286"/>
    </location>
</feature>
<proteinExistence type="predicted"/>
<evidence type="ECO:0000313" key="4">
    <source>
        <dbReference type="Proteomes" id="UP000739538"/>
    </source>
</evidence>
<dbReference type="Proteomes" id="UP000739538">
    <property type="component" value="Unassembled WGS sequence"/>
</dbReference>
<sequence>MSFTTDSVRVLSLAICSISLGWIAPTPAGAAEIFQPAVWPTALSRPLSSSARAVTIDLVTLEAAEAGDRIDLDPVPGGGLVETVIETVTRRSPTSYSLLGRFEAERDGFVLLAIEGDAVAGVIQLPASYAGAPDGTTSYVVQYVGEGVHELSPAQPIEIADCTTPDGTDEDGENDEVPQWRSPLERTPLAGSCPAPSPHGDVMIYYTPAARAEAGGTSAMDAQCQLAVDTANLTYVDSQISNRLRLVFRGEIAYTESGSSETDRNRLKNTSDGFMDQVHTDRNVYG</sequence>
<feature type="non-terminal residue" evidence="3">
    <location>
        <position position="286"/>
    </location>
</feature>
<protein>
    <submittedName>
        <fullName evidence="3">Uncharacterized protein</fullName>
    </submittedName>
</protein>
<accession>A0A956SGX5</accession>
<evidence type="ECO:0000256" key="2">
    <source>
        <dbReference type="SAM" id="SignalP"/>
    </source>
</evidence>
<feature type="region of interest" description="Disordered" evidence="1">
    <location>
        <begin position="163"/>
        <end position="192"/>
    </location>
</feature>
<keyword evidence="2" id="KW-0732">Signal</keyword>